<proteinExistence type="predicted"/>
<protein>
    <submittedName>
        <fullName evidence="1">Uncharacterized protein</fullName>
    </submittedName>
</protein>
<dbReference type="EMBL" id="WFKQ01000002">
    <property type="protein sequence ID" value="MUG32084.1"/>
    <property type="molecule type" value="Genomic_DNA"/>
</dbReference>
<gene>
    <name evidence="1" type="ORF">GB996_04665</name>
</gene>
<accession>A0A844LZX1</accession>
<sequence length="220" mass="24548">MISDQIYVSNSQEQGYVRAKLYKPGIIDDTPCAFACVIIDEQWNEISLLDLKGKTGCVSLIGIWTDSGKDDTSNKCLEVLNTVDGIVKCQPDEVQAVVELLQSKASNGLLALDAFDIKLLFEKEGIFEFAQVHPIKIESTREETLKIVVDKIIEKLSQPAYFGSILLDFNAQDVLIEELGYICETIESTLSVDDPNLFYQATHANKPDCMGFRVIYSQSH</sequence>
<evidence type="ECO:0000313" key="2">
    <source>
        <dbReference type="Proteomes" id="UP000442109"/>
    </source>
</evidence>
<dbReference type="OrthoDB" id="6657378at2"/>
<comment type="caution">
    <text evidence="1">The sequence shown here is derived from an EMBL/GenBank/DDBJ whole genome shotgun (WGS) entry which is preliminary data.</text>
</comment>
<reference evidence="1 2" key="1">
    <citation type="journal article" date="2019" name="PLoS ONE">
        <title>Pup mortality in New Zealand sea lions (Phocarctos hookeri) at Enderby Island, Auckland Islands, 2013-18.</title>
        <authorList>
            <person name="Michael S.A."/>
            <person name="Hayman D.T.S."/>
            <person name="Gray R."/>
            <person name="Zhang J."/>
            <person name="Rogers L."/>
            <person name="Roe W.D."/>
        </authorList>
    </citation>
    <scope>NUCLEOTIDE SEQUENCE [LARGE SCALE GENOMIC DNA]</scope>
    <source>
        <strain evidence="1 2">SM868</strain>
    </source>
</reference>
<name>A0A844LZX1_9GAMM</name>
<keyword evidence="2" id="KW-1185">Reference proteome</keyword>
<organism evidence="1 2">
    <name type="scientific">Psychrobacter sanguinis</name>
    <dbReference type="NCBI Taxonomy" id="861445"/>
    <lineage>
        <taxon>Bacteria</taxon>
        <taxon>Pseudomonadati</taxon>
        <taxon>Pseudomonadota</taxon>
        <taxon>Gammaproteobacteria</taxon>
        <taxon>Moraxellales</taxon>
        <taxon>Moraxellaceae</taxon>
        <taxon>Psychrobacter</taxon>
    </lineage>
</organism>
<evidence type="ECO:0000313" key="1">
    <source>
        <dbReference type="EMBL" id="MUG32084.1"/>
    </source>
</evidence>
<dbReference type="RefSeq" id="WP_155586977.1">
    <property type="nucleotide sequence ID" value="NZ_WFKQ01000002.1"/>
</dbReference>
<dbReference type="AlphaFoldDB" id="A0A844LZX1"/>
<dbReference type="Proteomes" id="UP000442109">
    <property type="component" value="Unassembled WGS sequence"/>
</dbReference>